<dbReference type="AlphaFoldDB" id="A0A0F0LQ01"/>
<dbReference type="Proteomes" id="UP000033451">
    <property type="component" value="Unassembled WGS sequence"/>
</dbReference>
<dbReference type="RefSeq" id="WP_048808857.1">
    <property type="nucleotide sequence ID" value="NZ_JYIY01000079.1"/>
</dbReference>
<feature type="region of interest" description="Disordered" evidence="1">
    <location>
        <begin position="285"/>
        <end position="309"/>
    </location>
</feature>
<evidence type="ECO:0000256" key="2">
    <source>
        <dbReference type="SAM" id="Phobius"/>
    </source>
</evidence>
<evidence type="ECO:0000313" key="5">
    <source>
        <dbReference type="Proteomes" id="UP000033451"/>
    </source>
</evidence>
<protein>
    <recommendedName>
        <fullName evidence="3">DUF8094 domain-containing protein</fullName>
    </recommendedName>
</protein>
<keyword evidence="5" id="KW-1185">Reference proteome</keyword>
<dbReference type="Pfam" id="PF26366">
    <property type="entry name" value="DUF8094"/>
    <property type="match status" value="1"/>
</dbReference>
<gene>
    <name evidence="4" type="ORF">RR49_02514</name>
</gene>
<keyword evidence="2" id="KW-1133">Transmembrane helix</keyword>
<feature type="compositionally biased region" description="Low complexity" evidence="1">
    <location>
        <begin position="285"/>
        <end position="303"/>
    </location>
</feature>
<keyword evidence="2" id="KW-0812">Transmembrane</keyword>
<feature type="transmembrane region" description="Helical" evidence="2">
    <location>
        <begin position="263"/>
        <end position="284"/>
    </location>
</feature>
<dbReference type="PATRIC" id="fig|400772.4.peg.2523"/>
<accession>A0A0F0LQ01</accession>
<evidence type="ECO:0000256" key="1">
    <source>
        <dbReference type="SAM" id="MobiDB-lite"/>
    </source>
</evidence>
<dbReference type="STRING" id="400772.RR49_02514"/>
<feature type="domain" description="DUF8094" evidence="3">
    <location>
        <begin position="306"/>
        <end position="607"/>
    </location>
</feature>
<sequence>MRFVWAVAAFVLAAILIGAGISQRTIFQGPPERTTQIQTSGSAPYTLIDGAVLTREPGVQRVALRGASALFVSYGRTADVKAWLSNVSYNDVTLDASGNTQTTVVAAAANAAQTVDPTDATNEQVATDAATPVPPTGSDLWLEEFSGSGALSSSLQVPQGMSVLVASDGKAAAPSTVTISWPLRASTPWAGPLIVLGGVFLLVGIVLYILAIRHSRRSRGPRRKAPPPLPVTEPIDLAIESPDRGVISSSPPSTRRSRGTRRLLALPIALAGVLAFAGCSADSWPVPDPSSSPSDSAAPTVPAGQPAPVVSSAQAQNIIARVRDTVGTADASLDANLAATRLAGAALAERQTNYTLRGKVSDMTALPAIPSGQVYPILPQAYDAWPRMVMAVVSDETDGKKTATIMMLQQQDPWSNYKLQYLGSLAGSTVLPDLAPDFVGATQIPPDFGLLSIAPDQLAAAYADLLTNGENSTSANLFDEQSDAFYASVQADRQKRLQEFNTTASTTGSFTFSAEAGSTTPLALATLESGAIVAVSVNEVDTVKPTGGDITIKFGDNKVVAALTGATESPTGVTSRYADQLFFYVPAQGSTDRIRLLGYSSNVLDAKVIQ</sequence>
<feature type="transmembrane region" description="Helical" evidence="2">
    <location>
        <begin position="189"/>
        <end position="212"/>
    </location>
</feature>
<reference evidence="4 5" key="1">
    <citation type="submission" date="2015-02" db="EMBL/GenBank/DDBJ databases">
        <title>Draft genome sequences of ten Microbacterium spp. with emphasis on heavy metal contaminated environments.</title>
        <authorList>
            <person name="Corretto E."/>
        </authorList>
    </citation>
    <scope>NUCLEOTIDE SEQUENCE [LARGE SCALE GENOMIC DNA]</scope>
    <source>
        <strain evidence="4 5">DSM 18659</strain>
    </source>
</reference>
<name>A0A0F0LQ01_9MICO</name>
<comment type="caution">
    <text evidence="4">The sequence shown here is derived from an EMBL/GenBank/DDBJ whole genome shotgun (WGS) entry which is preliminary data.</text>
</comment>
<dbReference type="EMBL" id="JYIY01000079">
    <property type="protein sequence ID" value="KJL35292.1"/>
    <property type="molecule type" value="Genomic_DNA"/>
</dbReference>
<organism evidence="4 5">
    <name type="scientific">Microbacterium ginsengisoli</name>
    <dbReference type="NCBI Taxonomy" id="400772"/>
    <lineage>
        <taxon>Bacteria</taxon>
        <taxon>Bacillati</taxon>
        <taxon>Actinomycetota</taxon>
        <taxon>Actinomycetes</taxon>
        <taxon>Micrococcales</taxon>
        <taxon>Microbacteriaceae</taxon>
        <taxon>Microbacterium</taxon>
    </lineage>
</organism>
<proteinExistence type="predicted"/>
<evidence type="ECO:0000259" key="3">
    <source>
        <dbReference type="Pfam" id="PF26366"/>
    </source>
</evidence>
<evidence type="ECO:0000313" key="4">
    <source>
        <dbReference type="EMBL" id="KJL35292.1"/>
    </source>
</evidence>
<dbReference type="InterPro" id="IPR058407">
    <property type="entry name" value="DUF8094"/>
</dbReference>
<keyword evidence="2" id="KW-0472">Membrane</keyword>